<evidence type="ECO:0000313" key="1">
    <source>
        <dbReference type="EMBL" id="KAL2066791.1"/>
    </source>
</evidence>
<keyword evidence="2" id="KW-1185">Reference proteome</keyword>
<name>A0ABR4CA44_9HELO</name>
<proteinExistence type="predicted"/>
<comment type="caution">
    <text evidence="1">The sequence shown here is derived from an EMBL/GenBank/DDBJ whole genome shotgun (WGS) entry which is preliminary data.</text>
</comment>
<accession>A0ABR4CA44</accession>
<organism evidence="1 2">
    <name type="scientific">Oculimacula yallundae</name>
    <dbReference type="NCBI Taxonomy" id="86028"/>
    <lineage>
        <taxon>Eukaryota</taxon>
        <taxon>Fungi</taxon>
        <taxon>Dikarya</taxon>
        <taxon>Ascomycota</taxon>
        <taxon>Pezizomycotina</taxon>
        <taxon>Leotiomycetes</taxon>
        <taxon>Helotiales</taxon>
        <taxon>Ploettnerulaceae</taxon>
        <taxon>Oculimacula</taxon>
    </lineage>
</organism>
<sequence length="137" mass="16866">MQLRCSFRIIHILFMLGHTWYHIYLLSSGHEISSLSRWTMYLNVLTMGMNGMAFVWETEGAETATVVRERRVREREEELLELSERLLRVVQMWVRERRQEGDERRIEMEDDWERQEGDERIIEMEDDWERMKREILD</sequence>
<gene>
    <name evidence="1" type="ORF">VTL71DRAFT_1215</name>
</gene>
<reference evidence="1 2" key="1">
    <citation type="journal article" date="2024" name="Commun. Biol.">
        <title>Comparative genomic analysis of thermophilic fungi reveals convergent evolutionary adaptations and gene losses.</title>
        <authorList>
            <person name="Steindorff A.S."/>
            <person name="Aguilar-Pontes M.V."/>
            <person name="Robinson A.J."/>
            <person name="Andreopoulos B."/>
            <person name="LaButti K."/>
            <person name="Kuo A."/>
            <person name="Mondo S."/>
            <person name="Riley R."/>
            <person name="Otillar R."/>
            <person name="Haridas S."/>
            <person name="Lipzen A."/>
            <person name="Grimwood J."/>
            <person name="Schmutz J."/>
            <person name="Clum A."/>
            <person name="Reid I.D."/>
            <person name="Moisan M.C."/>
            <person name="Butler G."/>
            <person name="Nguyen T.T.M."/>
            <person name="Dewar K."/>
            <person name="Conant G."/>
            <person name="Drula E."/>
            <person name="Henrissat B."/>
            <person name="Hansel C."/>
            <person name="Singer S."/>
            <person name="Hutchinson M.I."/>
            <person name="de Vries R.P."/>
            <person name="Natvig D.O."/>
            <person name="Powell A.J."/>
            <person name="Tsang A."/>
            <person name="Grigoriev I.V."/>
        </authorList>
    </citation>
    <scope>NUCLEOTIDE SEQUENCE [LARGE SCALE GENOMIC DNA]</scope>
    <source>
        <strain evidence="1 2">CBS 494.80</strain>
    </source>
</reference>
<evidence type="ECO:0000313" key="2">
    <source>
        <dbReference type="Proteomes" id="UP001595075"/>
    </source>
</evidence>
<dbReference type="EMBL" id="JAZHXI010000010">
    <property type="protein sequence ID" value="KAL2066791.1"/>
    <property type="molecule type" value="Genomic_DNA"/>
</dbReference>
<protein>
    <submittedName>
        <fullName evidence="1">Uncharacterized protein</fullName>
    </submittedName>
</protein>
<dbReference type="Proteomes" id="UP001595075">
    <property type="component" value="Unassembled WGS sequence"/>
</dbReference>